<dbReference type="InterPro" id="IPR013320">
    <property type="entry name" value="ConA-like_dom_sf"/>
</dbReference>
<dbReference type="Gene3D" id="2.20.25.10">
    <property type="match status" value="1"/>
</dbReference>
<dbReference type="OrthoDB" id="409136at2759"/>
<accession>A0A151ZI98</accession>
<dbReference type="OMA" id="HECFIKY"/>
<proteinExistence type="inferred from homology"/>
<dbReference type="AlphaFoldDB" id="A0A151ZI98"/>
<dbReference type="InterPro" id="IPR038765">
    <property type="entry name" value="Papain-like_cys_pep_sf"/>
</dbReference>
<evidence type="ECO:0000259" key="4">
    <source>
        <dbReference type="SMART" id="SM00460"/>
    </source>
</evidence>
<dbReference type="GO" id="GO:0000224">
    <property type="term" value="F:peptide-N4-(N-acetyl-beta-glucosaminyl)asparagine amidase activity"/>
    <property type="evidence" value="ECO:0007669"/>
    <property type="project" value="TreeGrafter"/>
</dbReference>
<comment type="caution">
    <text evidence="5">The sequence shown here is derived from an EMBL/GenBank/DDBJ whole genome shotgun (WGS) entry which is preliminary data.</text>
</comment>
<dbReference type="STRING" id="361077.A0A151ZI98"/>
<dbReference type="GO" id="GO:0046872">
    <property type="term" value="F:metal ion binding"/>
    <property type="evidence" value="ECO:0007669"/>
    <property type="project" value="UniProtKB-KW"/>
</dbReference>
<dbReference type="SUPFAM" id="SSF49899">
    <property type="entry name" value="Concanavalin A-like lectins/glucanases"/>
    <property type="match status" value="1"/>
</dbReference>
<comment type="similarity">
    <text evidence="1">Belongs to the transglutaminase-like superfamily. PNGase family.</text>
</comment>
<dbReference type="InterPro" id="IPR029071">
    <property type="entry name" value="Ubiquitin-like_domsf"/>
</dbReference>
<evidence type="ECO:0000256" key="2">
    <source>
        <dbReference type="ARBA" id="ARBA00022723"/>
    </source>
</evidence>
<evidence type="ECO:0000256" key="3">
    <source>
        <dbReference type="ARBA" id="ARBA00022833"/>
    </source>
</evidence>
<name>A0A151ZI98_TIELA</name>
<dbReference type="PANTHER" id="PTHR12143:SF19">
    <property type="entry name" value="PEPTIDE-N(4)-(N-ACETYL-BETA-GLUCOSAMINYL)ASPARAGINE AMIDASE"/>
    <property type="match status" value="1"/>
</dbReference>
<dbReference type="EMBL" id="LODT01000025">
    <property type="protein sequence ID" value="KYQ93574.1"/>
    <property type="molecule type" value="Genomic_DNA"/>
</dbReference>
<dbReference type="SMART" id="SM00460">
    <property type="entry name" value="TGc"/>
    <property type="match status" value="1"/>
</dbReference>
<organism evidence="5 6">
    <name type="scientific">Tieghemostelium lacteum</name>
    <name type="common">Slime mold</name>
    <name type="synonym">Dictyostelium lacteum</name>
    <dbReference type="NCBI Taxonomy" id="361077"/>
    <lineage>
        <taxon>Eukaryota</taxon>
        <taxon>Amoebozoa</taxon>
        <taxon>Evosea</taxon>
        <taxon>Eumycetozoa</taxon>
        <taxon>Dictyostelia</taxon>
        <taxon>Dictyosteliales</taxon>
        <taxon>Raperosteliaceae</taxon>
        <taxon>Tieghemostelium</taxon>
    </lineage>
</organism>
<dbReference type="FunCoup" id="A0A151ZI98">
    <property type="interactions" value="89"/>
</dbReference>
<dbReference type="InParanoid" id="A0A151ZI98"/>
<reference evidence="5 6" key="1">
    <citation type="submission" date="2015-12" db="EMBL/GenBank/DDBJ databases">
        <title>Dictyostelia acquired genes for synthesis and detection of signals that induce cell-type specialization by lateral gene transfer from prokaryotes.</title>
        <authorList>
            <person name="Gloeckner G."/>
            <person name="Schaap P."/>
        </authorList>
    </citation>
    <scope>NUCLEOTIDE SEQUENCE [LARGE SCALE GENOMIC DNA]</scope>
    <source>
        <strain evidence="5 6">TK</strain>
    </source>
</reference>
<keyword evidence="3" id="KW-0862">Zinc</keyword>
<dbReference type="GO" id="GO:0005634">
    <property type="term" value="C:nucleus"/>
    <property type="evidence" value="ECO:0007669"/>
    <property type="project" value="TreeGrafter"/>
</dbReference>
<dbReference type="GO" id="GO:0005829">
    <property type="term" value="C:cytosol"/>
    <property type="evidence" value="ECO:0007669"/>
    <property type="project" value="TreeGrafter"/>
</dbReference>
<dbReference type="Gene3D" id="3.10.20.90">
    <property type="entry name" value="Phosphatidylinositol 3-kinase Catalytic Subunit, Chain A, domain 1"/>
    <property type="match status" value="1"/>
</dbReference>
<evidence type="ECO:0000313" key="5">
    <source>
        <dbReference type="EMBL" id="KYQ93574.1"/>
    </source>
</evidence>
<dbReference type="Pfam" id="PF18483">
    <property type="entry name" value="Lectin_L-type_dom"/>
    <property type="match status" value="1"/>
</dbReference>
<protein>
    <recommendedName>
        <fullName evidence="4">Transglutaminase-like domain-containing protein</fullName>
    </recommendedName>
</protein>
<sequence>MSSLRNIKLYHVGKTYDMEIDLDSSYEDFTFQIYSLTDIPPENQKILGLVKAGTLTKDIKLNSLTVVNGQKIIVVGKQQTTPSSDTSVSNNNMNNNTITNNKIKEKCKNYVWQEECSRIYVGEKVSQPIYKSKLGKFICHACSKTCFQLDQVEGIMDEEFQFSCECSSDWSRECLYVQRLNSVDLEDESKDNLLKSMRNYQLSQYIKRPAQSPEQKLKQHLSGFPETSLTALIESNYKRVQRYEDKTLQAKALSLLPKSVLFNRKNERIAPGEEQLRELLHWFKYDFFKWVDQPNCSTCDGPTQASGSGQPSLDEIMFEAGRVEIYQCRQWHTTRFPRYNHPGKLLETKRGRCGEWANAFTLICRALGYQTRYVLDLTDHVWTEVYVNDKWTHLDSCEASMDAPLTYEQGWNKTLSYVFAFERDGAFDVTKRYTIKYNQLPRDKMKDSDLENYLQQFNSFIQSRLVVPDRNSLLKRLESERLELLQSQKRIPKGQDMLSRISGSADWKNERGENGKVGQTTTVEKESQPVIKEKGFFYSGSVNEQNDLQFVGSSKALAGTSYIQLTPNETDKVGGVWLKKLWNVEQDWTCNFAFKIDKSGADGMAFVIQNHASTILGQGGSGLGYEGIENSIAIEFDTYASVDRCQDPNGNHVSIHCNGHNKNSSHHRYSLACTYPVGNQPMNDGKEHHCSIVYQQGSISIWLDGYFILSQLSLNIPKLLDLENGKDAFIGFTAATGGLKQSHIITYFQIGK</sequence>
<dbReference type="CDD" id="cd01951">
    <property type="entry name" value="lectin_L-type"/>
    <property type="match status" value="1"/>
</dbReference>
<feature type="domain" description="Transglutaminase-like" evidence="4">
    <location>
        <begin position="345"/>
        <end position="398"/>
    </location>
</feature>
<evidence type="ECO:0000313" key="6">
    <source>
        <dbReference type="Proteomes" id="UP000076078"/>
    </source>
</evidence>
<dbReference type="InterPro" id="IPR050883">
    <property type="entry name" value="PNGase"/>
</dbReference>
<keyword evidence="2" id="KW-0479">Metal-binding</keyword>
<dbReference type="Gene3D" id="3.10.620.30">
    <property type="match status" value="1"/>
</dbReference>
<dbReference type="SUPFAM" id="SSF54236">
    <property type="entry name" value="Ubiquitin-like"/>
    <property type="match status" value="1"/>
</dbReference>
<dbReference type="PANTHER" id="PTHR12143">
    <property type="entry name" value="PEPTIDE N-GLYCANASE PNGASE -RELATED"/>
    <property type="match status" value="1"/>
</dbReference>
<keyword evidence="6" id="KW-1185">Reference proteome</keyword>
<dbReference type="InterPro" id="IPR056573">
    <property type="entry name" value="Lectin_L-type_dom"/>
</dbReference>
<dbReference type="SUPFAM" id="SSF54001">
    <property type="entry name" value="Cysteine proteinases"/>
    <property type="match status" value="1"/>
</dbReference>
<gene>
    <name evidence="5" type="ORF">DLAC_04945</name>
</gene>
<evidence type="ECO:0000256" key="1">
    <source>
        <dbReference type="ARBA" id="ARBA00009390"/>
    </source>
</evidence>
<dbReference type="Pfam" id="PF01841">
    <property type="entry name" value="Transglut_core"/>
    <property type="match status" value="1"/>
</dbReference>
<dbReference type="GO" id="GO:0006516">
    <property type="term" value="P:glycoprotein catabolic process"/>
    <property type="evidence" value="ECO:0007669"/>
    <property type="project" value="TreeGrafter"/>
</dbReference>
<dbReference type="Gene3D" id="2.60.120.200">
    <property type="match status" value="1"/>
</dbReference>
<dbReference type="Proteomes" id="UP000076078">
    <property type="component" value="Unassembled WGS sequence"/>
</dbReference>
<dbReference type="InterPro" id="IPR002931">
    <property type="entry name" value="Transglutaminase-like"/>
</dbReference>